<dbReference type="GO" id="GO:0005737">
    <property type="term" value="C:cytoplasm"/>
    <property type="evidence" value="ECO:0007669"/>
    <property type="project" value="UniProtKB-SubCell"/>
</dbReference>
<comment type="caution">
    <text evidence="11">The sequence shown here is derived from an EMBL/GenBank/DDBJ whole genome shotgun (WGS) entry which is preliminary data.</text>
</comment>
<keyword evidence="2 9" id="KW-0055">Arginine biosynthesis</keyword>
<evidence type="ECO:0000256" key="7">
    <source>
        <dbReference type="ARBA" id="ARBA00022840"/>
    </source>
</evidence>
<keyword evidence="5 9" id="KW-0547">Nucleotide-binding</keyword>
<name>A0A1F5YTL6_9BACT</name>
<comment type="catalytic activity">
    <reaction evidence="8 9">
        <text>N-acetyl-L-glutamate + ATP = N-acetyl-L-glutamyl 5-phosphate + ADP</text>
        <dbReference type="Rhea" id="RHEA:14629"/>
        <dbReference type="ChEBI" id="CHEBI:30616"/>
        <dbReference type="ChEBI" id="CHEBI:44337"/>
        <dbReference type="ChEBI" id="CHEBI:57936"/>
        <dbReference type="ChEBI" id="CHEBI:456216"/>
        <dbReference type="EC" id="2.7.2.8"/>
    </reaction>
</comment>
<evidence type="ECO:0000256" key="8">
    <source>
        <dbReference type="ARBA" id="ARBA00048141"/>
    </source>
</evidence>
<keyword evidence="6 9" id="KW-0418">Kinase</keyword>
<dbReference type="EMBL" id="MFIX01000143">
    <property type="protein sequence ID" value="OGG03445.1"/>
    <property type="molecule type" value="Genomic_DNA"/>
</dbReference>
<dbReference type="GO" id="GO:0005524">
    <property type="term" value="F:ATP binding"/>
    <property type="evidence" value="ECO:0007669"/>
    <property type="project" value="UniProtKB-UniRule"/>
</dbReference>
<dbReference type="CDD" id="cd04238">
    <property type="entry name" value="AAK_NAGK-like"/>
    <property type="match status" value="1"/>
</dbReference>
<dbReference type="InterPro" id="IPR004662">
    <property type="entry name" value="AcgluKinase_fam"/>
</dbReference>
<proteinExistence type="inferred from homology"/>
<comment type="subcellular location">
    <subcellularLocation>
        <location evidence="9">Cytoplasm</location>
    </subcellularLocation>
</comment>
<dbReference type="UniPathway" id="UPA00068">
    <property type="reaction ID" value="UER00107"/>
</dbReference>
<sequence>MPLAADLTLLKVGGGEVDSPEFLASLTRLVSGRVGKLVLVHGGGKDIGRLLEALGVKSEFHEGLRITGDTAIEAVEMALSGLVNQRIVGALVAGGVTAIGLSGRDLGLIRARKLEAAVDLGHVGEPLRVDPAPLRKLLEAGYLPVVSPVSQDEKGTVFNINADHAARAVAVALGARDLVFLSNVPCVYDDVHQIAELKPQMIESLIQSGVIEGGMIPKVRSAVEALNGGVKRVLISDLAGLENFLAGKPAATIVTK</sequence>
<feature type="site" description="Transition state stabilizer" evidence="9">
    <location>
        <position position="218"/>
    </location>
</feature>
<dbReference type="GO" id="GO:0042450">
    <property type="term" value="P:L-arginine biosynthetic process via ornithine"/>
    <property type="evidence" value="ECO:0007669"/>
    <property type="project" value="UniProtKB-UniRule"/>
</dbReference>
<evidence type="ECO:0000256" key="4">
    <source>
        <dbReference type="ARBA" id="ARBA00022679"/>
    </source>
</evidence>
<feature type="binding site" evidence="9">
    <location>
        <position position="159"/>
    </location>
    <ligand>
        <name>substrate</name>
    </ligand>
</feature>
<dbReference type="Proteomes" id="UP000179129">
    <property type="component" value="Unassembled WGS sequence"/>
</dbReference>
<accession>A0A1F5YTL6</accession>
<feature type="site" description="Transition state stabilizer" evidence="9">
    <location>
        <position position="11"/>
    </location>
</feature>
<evidence type="ECO:0000256" key="1">
    <source>
        <dbReference type="ARBA" id="ARBA00004828"/>
    </source>
</evidence>
<feature type="binding site" evidence="9">
    <location>
        <begin position="43"/>
        <end position="44"/>
    </location>
    <ligand>
        <name>substrate</name>
    </ligand>
</feature>
<dbReference type="HAMAP" id="MF_00082">
    <property type="entry name" value="ArgB"/>
    <property type="match status" value="1"/>
</dbReference>
<keyword evidence="7 9" id="KW-0067">ATP-binding</keyword>
<dbReference type="InterPro" id="IPR001048">
    <property type="entry name" value="Asp/Glu/Uridylate_kinase"/>
</dbReference>
<dbReference type="InterPro" id="IPR037528">
    <property type="entry name" value="ArgB"/>
</dbReference>
<dbReference type="Pfam" id="PF00696">
    <property type="entry name" value="AA_kinase"/>
    <property type="match status" value="1"/>
</dbReference>
<dbReference type="PANTHER" id="PTHR23342:SF0">
    <property type="entry name" value="N-ACETYLGLUTAMATE SYNTHASE, MITOCHONDRIAL"/>
    <property type="match status" value="1"/>
</dbReference>
<dbReference type="EC" id="2.7.2.8" evidence="9"/>
<keyword evidence="3 9" id="KW-0028">Amino-acid biosynthesis</keyword>
<evidence type="ECO:0000256" key="3">
    <source>
        <dbReference type="ARBA" id="ARBA00022605"/>
    </source>
</evidence>
<feature type="binding site" evidence="9">
    <location>
        <position position="65"/>
    </location>
    <ligand>
        <name>substrate</name>
    </ligand>
</feature>
<organism evidence="11 12">
    <name type="scientific">Candidatus Glassbacteria bacterium RIFCSPLOWO2_12_FULL_58_11</name>
    <dbReference type="NCBI Taxonomy" id="1817867"/>
    <lineage>
        <taxon>Bacteria</taxon>
        <taxon>Candidatus Glassiibacteriota</taxon>
    </lineage>
</organism>
<dbReference type="GO" id="GO:0003991">
    <property type="term" value="F:acetylglutamate kinase activity"/>
    <property type="evidence" value="ECO:0007669"/>
    <property type="project" value="UniProtKB-UniRule"/>
</dbReference>
<dbReference type="PIRSF" id="PIRSF000728">
    <property type="entry name" value="NAGK"/>
    <property type="match status" value="1"/>
</dbReference>
<evidence type="ECO:0000256" key="5">
    <source>
        <dbReference type="ARBA" id="ARBA00022741"/>
    </source>
</evidence>
<evidence type="ECO:0000313" key="11">
    <source>
        <dbReference type="EMBL" id="OGG03445.1"/>
    </source>
</evidence>
<evidence type="ECO:0000256" key="9">
    <source>
        <dbReference type="HAMAP-Rule" id="MF_00082"/>
    </source>
</evidence>
<keyword evidence="9" id="KW-0963">Cytoplasm</keyword>
<evidence type="ECO:0000259" key="10">
    <source>
        <dbReference type="Pfam" id="PF00696"/>
    </source>
</evidence>
<keyword evidence="4 9" id="KW-0808">Transferase</keyword>
<dbReference type="SUPFAM" id="SSF53633">
    <property type="entry name" value="Carbamate kinase-like"/>
    <property type="match status" value="1"/>
</dbReference>
<evidence type="ECO:0000256" key="6">
    <source>
        <dbReference type="ARBA" id="ARBA00022777"/>
    </source>
</evidence>
<dbReference type="PANTHER" id="PTHR23342">
    <property type="entry name" value="N-ACETYLGLUTAMATE SYNTHASE"/>
    <property type="match status" value="1"/>
</dbReference>
<protein>
    <recommendedName>
        <fullName evidence="9">Acetylglutamate kinase</fullName>
        <ecNumber evidence="9">2.7.2.8</ecNumber>
    </recommendedName>
    <alternativeName>
        <fullName evidence="9">N-acetyl-L-glutamate 5-phosphotransferase</fullName>
    </alternativeName>
    <alternativeName>
        <fullName evidence="9">NAG kinase</fullName>
        <shortName evidence="9">NAGK</shortName>
    </alternativeName>
</protein>
<comment type="similarity">
    <text evidence="9">Belongs to the acetylglutamate kinase family. ArgB subfamily.</text>
</comment>
<dbReference type="Gene3D" id="3.40.1160.10">
    <property type="entry name" value="Acetylglutamate kinase-like"/>
    <property type="match status" value="1"/>
</dbReference>
<dbReference type="AlphaFoldDB" id="A0A1F5YTL6"/>
<dbReference type="InterPro" id="IPR036393">
    <property type="entry name" value="AceGlu_kinase-like_sf"/>
</dbReference>
<dbReference type="NCBIfam" id="TIGR00761">
    <property type="entry name" value="argB"/>
    <property type="match status" value="1"/>
</dbReference>
<dbReference type="STRING" id="1817867.A3F83_16115"/>
<comment type="pathway">
    <text evidence="1 9">Amino-acid biosynthesis; L-arginine biosynthesis; N(2)-acetyl-L-ornithine from L-glutamate: step 2/4.</text>
</comment>
<evidence type="ECO:0000256" key="2">
    <source>
        <dbReference type="ARBA" id="ARBA00022571"/>
    </source>
</evidence>
<evidence type="ECO:0000313" key="12">
    <source>
        <dbReference type="Proteomes" id="UP000179129"/>
    </source>
</evidence>
<gene>
    <name evidence="9" type="primary">argB</name>
    <name evidence="11" type="ORF">A3F83_16115</name>
</gene>
<reference evidence="11 12" key="1">
    <citation type="journal article" date="2016" name="Nat. Commun.">
        <title>Thousands of microbial genomes shed light on interconnected biogeochemical processes in an aquifer system.</title>
        <authorList>
            <person name="Anantharaman K."/>
            <person name="Brown C.T."/>
            <person name="Hug L.A."/>
            <person name="Sharon I."/>
            <person name="Castelle C.J."/>
            <person name="Probst A.J."/>
            <person name="Thomas B.C."/>
            <person name="Singh A."/>
            <person name="Wilkins M.J."/>
            <person name="Karaoz U."/>
            <person name="Brodie E.L."/>
            <person name="Williams K.H."/>
            <person name="Hubbard S.S."/>
            <person name="Banfield J.F."/>
        </authorList>
    </citation>
    <scope>NUCLEOTIDE SEQUENCE [LARGE SCALE GENOMIC DNA]</scope>
</reference>
<feature type="domain" description="Aspartate/glutamate/uridylate kinase" evidence="10">
    <location>
        <begin position="7"/>
        <end position="235"/>
    </location>
</feature>
<comment type="function">
    <text evidence="9">Catalyzes the ATP-dependent phosphorylation of N-acetyl-L-glutamate.</text>
</comment>